<feature type="transmembrane region" description="Helical" evidence="1">
    <location>
        <begin position="27"/>
        <end position="46"/>
    </location>
</feature>
<dbReference type="NCBIfam" id="TIGR00996">
    <property type="entry name" value="Mtu_fam_mce"/>
    <property type="match status" value="1"/>
</dbReference>
<dbReference type="Pfam" id="PF02470">
    <property type="entry name" value="MlaD"/>
    <property type="match status" value="1"/>
</dbReference>
<evidence type="ECO:0000313" key="4">
    <source>
        <dbReference type="EMBL" id="ULP40410.1"/>
    </source>
</evidence>
<organism evidence="4 5">
    <name type="scientific">Mycobacterium lentiflavum</name>
    <dbReference type="NCBI Taxonomy" id="141349"/>
    <lineage>
        <taxon>Bacteria</taxon>
        <taxon>Bacillati</taxon>
        <taxon>Actinomycetota</taxon>
        <taxon>Actinomycetes</taxon>
        <taxon>Mycobacteriales</taxon>
        <taxon>Mycobacteriaceae</taxon>
        <taxon>Mycobacterium</taxon>
        <taxon>Mycobacterium simiae complex</taxon>
    </lineage>
</organism>
<protein>
    <submittedName>
        <fullName evidence="4">MCE family protein</fullName>
    </submittedName>
</protein>
<dbReference type="InterPro" id="IPR024516">
    <property type="entry name" value="Mce_C"/>
</dbReference>
<dbReference type="PANTHER" id="PTHR33371">
    <property type="entry name" value="INTERMEMBRANE PHOSPHOLIPID TRANSPORT SYSTEM BINDING PROTEIN MLAD-RELATED"/>
    <property type="match status" value="1"/>
</dbReference>
<evidence type="ECO:0000259" key="3">
    <source>
        <dbReference type="Pfam" id="PF11887"/>
    </source>
</evidence>
<dbReference type="InterPro" id="IPR005693">
    <property type="entry name" value="Mce"/>
</dbReference>
<evidence type="ECO:0000259" key="2">
    <source>
        <dbReference type="Pfam" id="PF02470"/>
    </source>
</evidence>
<dbReference type="PANTHER" id="PTHR33371:SF19">
    <property type="entry name" value="MCE-FAMILY PROTEIN MCE4A"/>
    <property type="match status" value="1"/>
</dbReference>
<accession>A0ABY3UPL1</accession>
<dbReference type="Pfam" id="PF11887">
    <property type="entry name" value="Mce4_CUP1"/>
    <property type="match status" value="1"/>
</dbReference>
<sequence>MTTPTTPTAPAPRIKENRPRIPPYKTAAAVFLAVAAMVLALVWLQFRGELSPKTTLTMLAPRSGLVMDPGSKVTYNGAEIGRVSSISEIERDGVPAAKFVLDVNPRYVKLIPANVDANIKATTVFGNKYVSLTSPKSPSPQRITPNQVIDARSVTTEFNTLFETLNSITEKVDPVKVNLTLAAAAAAFTGLGDKFGQSIVNGNAILDDINPQMPQIRHDIQQLAALGDTYADAAPALFDALNNSVITARTLHRQESDLDAALLAAAGLGNTGEDIFRRGGPYLQRGTADLAPTAQLLDTYSPEIFCTIRNYYDEEPHAYETTGGGNGYALHTMTELTSGLGGLLTLPGLAGTAATMGLLGLAGVVGGAPNPYVYPDNLPRVNARGGPGGAPGCWQAITHDLWPAPSLVVDTGASLAPYNHLETGSPYAIEYVWGRQVGDNTINP</sequence>
<evidence type="ECO:0000256" key="1">
    <source>
        <dbReference type="SAM" id="Phobius"/>
    </source>
</evidence>
<feature type="domain" description="Mammalian cell entry C-terminal" evidence="3">
    <location>
        <begin position="139"/>
        <end position="387"/>
    </location>
</feature>
<dbReference type="RefSeq" id="WP_239719955.1">
    <property type="nucleotide sequence ID" value="NZ_CP092423.2"/>
</dbReference>
<dbReference type="EMBL" id="CP092423">
    <property type="protein sequence ID" value="ULP40410.1"/>
    <property type="molecule type" value="Genomic_DNA"/>
</dbReference>
<keyword evidence="1" id="KW-1133">Transmembrane helix</keyword>
<proteinExistence type="predicted"/>
<reference evidence="4" key="1">
    <citation type="submission" date="2022-08" db="EMBL/GenBank/DDBJ databases">
        <title>Complete genome sequence of 14 non-tuberculosis mycobacteria type-strains.</title>
        <authorList>
            <person name="Igarashi Y."/>
            <person name="Osugi A."/>
            <person name="Mitarai S."/>
        </authorList>
    </citation>
    <scope>NUCLEOTIDE SEQUENCE</scope>
    <source>
        <strain evidence="4">ATCC 51985</strain>
    </source>
</reference>
<dbReference type="InterPro" id="IPR052336">
    <property type="entry name" value="MlaD_Phospholipid_Transporter"/>
</dbReference>
<keyword evidence="5" id="KW-1185">Reference proteome</keyword>
<evidence type="ECO:0000313" key="5">
    <source>
        <dbReference type="Proteomes" id="UP001055171"/>
    </source>
</evidence>
<dbReference type="Proteomes" id="UP001055171">
    <property type="component" value="Chromosome"/>
</dbReference>
<name>A0ABY3UPL1_MYCLN</name>
<keyword evidence="1" id="KW-0472">Membrane</keyword>
<gene>
    <name evidence="4" type="ORF">MJO58_15465</name>
</gene>
<dbReference type="InterPro" id="IPR003399">
    <property type="entry name" value="Mce/MlaD"/>
</dbReference>
<keyword evidence="1" id="KW-0812">Transmembrane</keyword>
<feature type="domain" description="Mce/MlaD" evidence="2">
    <location>
        <begin position="53"/>
        <end position="134"/>
    </location>
</feature>